<evidence type="ECO:0000313" key="1">
    <source>
        <dbReference type="EMBL" id="GEN71478.1"/>
    </source>
</evidence>
<reference evidence="1 2" key="1">
    <citation type="submission" date="2019-07" db="EMBL/GenBank/DDBJ databases">
        <title>Whole genome shotgun sequence of Chryseobacterium lathyri NBRC 105250.</title>
        <authorList>
            <person name="Hosoyama A."/>
            <person name="Uohara A."/>
            <person name="Ohji S."/>
            <person name="Ichikawa N."/>
        </authorList>
    </citation>
    <scope>NUCLEOTIDE SEQUENCE [LARGE SCALE GENOMIC DNA]</scope>
    <source>
        <strain evidence="1 2">NBRC 105250</strain>
    </source>
</reference>
<protein>
    <recommendedName>
        <fullName evidence="3">HNH nuclease domain-containing protein</fullName>
    </recommendedName>
</protein>
<accession>A0A511Y8G7</accession>
<gene>
    <name evidence="1" type="ORF">CLA01_15500</name>
</gene>
<evidence type="ECO:0000313" key="2">
    <source>
        <dbReference type="Proteomes" id="UP000321150"/>
    </source>
</evidence>
<dbReference type="Proteomes" id="UP000321150">
    <property type="component" value="Unassembled WGS sequence"/>
</dbReference>
<organism evidence="1 2">
    <name type="scientific">Chryseobacterium lathyri</name>
    <dbReference type="NCBI Taxonomy" id="395933"/>
    <lineage>
        <taxon>Bacteria</taxon>
        <taxon>Pseudomonadati</taxon>
        <taxon>Bacteroidota</taxon>
        <taxon>Flavobacteriia</taxon>
        <taxon>Flavobacteriales</taxon>
        <taxon>Weeksellaceae</taxon>
        <taxon>Chryseobacterium group</taxon>
        <taxon>Chryseobacterium</taxon>
    </lineage>
</organism>
<proteinExistence type="predicted"/>
<dbReference type="AlphaFoldDB" id="A0A511Y8G7"/>
<comment type="caution">
    <text evidence="1">The sequence shown here is derived from an EMBL/GenBank/DDBJ whole genome shotgun (WGS) entry which is preliminary data.</text>
</comment>
<dbReference type="Gene3D" id="1.10.30.50">
    <property type="match status" value="1"/>
</dbReference>
<evidence type="ECO:0008006" key="3">
    <source>
        <dbReference type="Google" id="ProtNLM"/>
    </source>
</evidence>
<dbReference type="EMBL" id="BJYI01000005">
    <property type="protein sequence ID" value="GEN71478.1"/>
    <property type="molecule type" value="Genomic_DNA"/>
</dbReference>
<name>A0A511Y8G7_9FLAO</name>
<sequence>MINSYKYLISCHIMLHDYVIRFFEKIEHETGAFDDAFFDPDFYDIVKRHPKIIKTQLIAIYNIFKRLDQTTRTTICNQIKNSNNLELICSGGYIPVSLDNKVRGLKKLLRDFFLNLYDQVLDGDAFRNKFHTTLLEHFNKFRSLNKDLTLCPTCGIGELKMSKSKTRDQYDHFLPKSLYPFSSVNFENLILCCKECNSFDVKGDNDTIALSTGRLFYPFDFSHKQLSISFGINTDNVKPEEILWNITYSSPDGKVDEIQSWRSIYDIDARYSDFAKGRVEKWYRFYWEYLNDADMAHMPEEDRKLACLKALELDEKLRLSFIRKPVLDGFLRDSVLARAQIEASVYI</sequence>